<keyword evidence="2" id="KW-0862">Zinc</keyword>
<protein>
    <recommendedName>
        <fullName evidence="5">RING-type domain-containing protein</fullName>
    </recommendedName>
</protein>
<evidence type="ECO:0000256" key="1">
    <source>
        <dbReference type="ARBA" id="ARBA00022771"/>
    </source>
</evidence>
<reference evidence="7" key="4">
    <citation type="submission" date="2015-06" db="UniProtKB">
        <authorList>
            <consortium name="EnsemblMetazoa"/>
        </authorList>
    </citation>
    <scope>IDENTIFICATION</scope>
</reference>
<feature type="region of interest" description="Disordered" evidence="4">
    <location>
        <begin position="317"/>
        <end position="433"/>
    </location>
</feature>
<feature type="region of interest" description="Disordered" evidence="4">
    <location>
        <begin position="593"/>
        <end position="799"/>
    </location>
</feature>
<reference evidence="6" key="3">
    <citation type="journal article" date="2013" name="Nucleic Acids Res.">
        <title>The genome of Anopheles darlingi, the main neotropical malaria vector.</title>
        <authorList>
            <person name="Marinotti O."/>
            <person name="Cerqueira G.C."/>
            <person name="de Almeida L.G."/>
            <person name="Ferro M.I."/>
            <person name="Loreto E.L."/>
            <person name="Zaha A."/>
            <person name="Teixeira S.M."/>
            <person name="Wespiser A.R."/>
            <person name="Almeida E Silva A."/>
            <person name="Schlindwein A.D."/>
            <person name="Pacheco A.C."/>
            <person name="Silva A.L."/>
            <person name="Graveley B.R."/>
            <person name="Walenz B.P."/>
            <person name="Lima Bde A."/>
            <person name="Ribeiro C.A."/>
            <person name="Nunes-Silva C.G."/>
            <person name="de Carvalho C.R."/>
            <person name="Soares C.M."/>
            <person name="de Menezes C.B."/>
            <person name="Matiolli C."/>
            <person name="Caffrey D."/>
            <person name="Araujo D.A."/>
            <person name="de Oliveira D.M."/>
            <person name="Golenbock D."/>
            <person name="Grisard E.C."/>
            <person name="Fantinatti-Garboggini F."/>
            <person name="de Carvalho F.M."/>
            <person name="Barcellos F.G."/>
            <person name="Prosdocimi F."/>
            <person name="May G."/>
            <person name="Azevedo Junior G.M."/>
            <person name="Guimaraes G.M."/>
            <person name="Goldman G.H."/>
            <person name="Padilha I.Q."/>
            <person name="Batista Jda S."/>
            <person name="Ferro J.A."/>
            <person name="Ribeiro J.M."/>
            <person name="Fietto J.L."/>
            <person name="Dabbas K.M."/>
            <person name="Cerdeira L."/>
            <person name="Agnez-Lima L.F."/>
            <person name="Brocchi M."/>
            <person name="de Carvalho M.O."/>
            <person name="Teixeira Mde M."/>
            <person name="Diniz Maia Mde M."/>
            <person name="Goldman M.H."/>
            <person name="Cruz Schneider M.P."/>
            <person name="Felipe M.S."/>
            <person name="Hungria M."/>
            <person name="Nicolas M.F."/>
            <person name="Pereira M."/>
            <person name="Montes M.A."/>
            <person name="Cantao M.E."/>
            <person name="Vincentz M."/>
            <person name="Rafael M.S."/>
            <person name="Silverman N."/>
            <person name="Stoco P.H."/>
            <person name="Souza R.C."/>
            <person name="Vicentini R."/>
            <person name="Gazzinelli R.T."/>
            <person name="Neves Rde O."/>
            <person name="Silva R."/>
            <person name="Astolfi-Filho S."/>
            <person name="Maciel T.E."/>
            <person name="Urmenyi T.P."/>
            <person name="Tadei W.P."/>
            <person name="Camargo E.P."/>
            <person name="de Vasconcelos A.T."/>
        </authorList>
    </citation>
    <scope>NUCLEOTIDE SEQUENCE</scope>
</reference>
<feature type="region of interest" description="Disordered" evidence="4">
    <location>
        <begin position="1"/>
        <end position="24"/>
    </location>
</feature>
<sequence>MSCGRGSAVPPTRPSRMRSPPSSEWLEADSLRDILDTAIQSNVDVMPDDEPTRTGGAVGDGGAFNDVDPEPSLFAGESSSPDYRPMRVPRPNREFERSRAQPYVGLPFMFEPAAESRSPRSPEVLYYYDRPERSRPRPVIRPHSPPLPPPPIETPVTQPTAAVFPSAPAVRSSYPPREPYRTPYRSHRDRFARTPSSTTTTTTAANGACFGMHATHGGRSFASEHRNFRSPPLRNPNASVNYWSLTNLMRMARSSELRQRNLKRRHNGDDPSDEPGTSSSPTADSRLPPLPVESPLTIEPEASEAVPRGEALSNVCHRPIVKRERPSSSTAIPEQEEPVNGAVKQEEPSSEQSNPCANTHNPMLPREYLKKEPKNEPEEEETIVAMVNSDASDPLEDTSAVTEPCNPTIKCEANNPPTTTDAPTPGSSNREECPCNECVVREQEPSVSCGICATEPSQDGSTTGCVKQEPATSQDAPDAKVEPVDQPVEPVVVTPKQESEATEAPANGTSSMKTEQKLFELAVKKGECKQDRDHAATVTGPAPSSDPKPGPSGLSRSATSRIRNHGVAGAEREQERGQLSLLRRSRRFWKLVESASSISSSDSDDDDDDDDDERVRQYDTEADDVVYLGTDPLYPMELPEEDEMADQNVMEVEMTTGDDNDGEPVALESEIQSAPSGSRVHETETETQAERKSSPEPQPAMSREGLDAPDLQLDWITDSSSVSEDSDDVILLDRISPPTQTNREPIDLTNDDSDDDIKRYNLRSHSSGPSRGERRLGHHHHHHHHHHVRTSMPLTPNGNRTARAEMTAVRDTQAAVAAATVAAAHRQRRFSSTGQLLHSDASSTSNDGGRYHRDWPPYSPLMVNEPQPPPYYPRLSPRRYVVGMPRSRFVPRDFTTRGNGGRSGNEVVGPGSPSGSRHMAASNSYHRAAGYYGTRPGSSATMRHPSWPNEGGGGGGCPALVHDTMGEGCRRSTRSPYARHARSNSDGPGGGTGGSCADCGGSLSHPMRGPTNNSCSPPLLIDDDETNPSSSNAFSDEDRTNRSVRDNRYRSYWRGRLSDMKSHARDQQVWDDLYNYFSSNQETGNSTSDDRDARADDDQPQPQQQQQQQQQPQQQDRARLSRSAVSTTSYTDRPIDYSAATPPATAAAAAAVGAAVTGSSAIPLRSRTSNTGSPVVVPTGGGRASTNDHNNNNSSSNSGSSTTTTCNDPASILEPSSSVLNSGGQAAPSRHYVGIQVQAPHDLPLAPPSRMANRLLHSIPLHRNHHHHHYHPHHTHQHHQQQQLQSTSQQQQQYPYHPRSSPLVGARSSSMYPSLSPSSGIYQRPSTFQSLSSGATAPGTVHAYYLRPPHRRITDHHHHHHHHHASTVPGDRATNGGSGPSGSSTRVPYAPHETLWQRQHQAQEAQRRMMAVDLVTPPAYLPPATSTPVVEPAQRHQRGSTLADTHPLVPPPTMPNAAVPLSTGSDSDESMINYNNNNNNNHHIDSNPPAPSYLPSSRGRLPWTVRPNEYHVQLRPPMIDLATTNSSSSSSDPDAPVRLVVLPVRGRPDGAGDNNEWQRGAGGVSGGPGAAAAAAATAAAAGGAPINVAAAAVASVSGGNGSAATAGSSTGGALDYRSWATGSGSMQPRTMHFARRYSIHPNQMYGDITLRRNDHQHVHHHMYHHLTSHNLLGSPPEIQFSIGLRPSLLSSLNRFVRVIEDTCTNRGATQEMIETNTFPHKYKRLRLVSESDEDSEKCTICLSQFEVDNDVRRLPCMHLFHKDCVDQWLVTNKHCPICRVDIEVHRTKDYSI</sequence>
<feature type="compositionally biased region" description="Low complexity" evidence="4">
    <location>
        <begin position="1100"/>
        <end position="1115"/>
    </location>
</feature>
<dbReference type="VEuPathDB" id="VectorBase:ADAR2_009445"/>
<feature type="compositionally biased region" description="Polar residues" evidence="4">
    <location>
        <begin position="830"/>
        <end position="847"/>
    </location>
</feature>
<evidence type="ECO:0000313" key="6">
    <source>
        <dbReference type="EMBL" id="ETN59409.1"/>
    </source>
</evidence>
<dbReference type="Proteomes" id="UP000000673">
    <property type="component" value="Unassembled WGS sequence"/>
</dbReference>
<feature type="region of interest" description="Disordered" evidence="4">
    <location>
        <begin position="829"/>
        <end position="853"/>
    </location>
</feature>
<feature type="compositionally biased region" description="Polar residues" evidence="4">
    <location>
        <begin position="1214"/>
        <end position="1224"/>
    </location>
</feature>
<dbReference type="EnsemblMetazoa" id="ADAC008994-RA">
    <property type="protein sequence ID" value="ADAC008994-PA"/>
    <property type="gene ID" value="ADAC008994"/>
</dbReference>
<dbReference type="eggNOG" id="KOG0800">
    <property type="taxonomic scope" value="Eukaryota"/>
</dbReference>
<feature type="region of interest" description="Disordered" evidence="4">
    <location>
        <begin position="1163"/>
        <end position="1227"/>
    </location>
</feature>
<feature type="region of interest" description="Disordered" evidence="4">
    <location>
        <begin position="936"/>
        <end position="994"/>
    </location>
</feature>
<dbReference type="PANTHER" id="PTHR45676:SF41">
    <property type="entry name" value="RING-H2 FINGER PROTEIN ATL66"/>
    <property type="match status" value="1"/>
</dbReference>
<feature type="compositionally biased region" description="Basic and acidic residues" evidence="4">
    <location>
        <begin position="367"/>
        <end position="376"/>
    </location>
</feature>
<dbReference type="CDD" id="cd16474">
    <property type="entry name" value="RING-H2_RNF111-like"/>
    <property type="match status" value="1"/>
</dbReference>
<organism evidence="6">
    <name type="scientific">Anopheles darlingi</name>
    <name type="common">Mosquito</name>
    <dbReference type="NCBI Taxonomy" id="43151"/>
    <lineage>
        <taxon>Eukaryota</taxon>
        <taxon>Metazoa</taxon>
        <taxon>Ecdysozoa</taxon>
        <taxon>Arthropoda</taxon>
        <taxon>Hexapoda</taxon>
        <taxon>Insecta</taxon>
        <taxon>Pterygota</taxon>
        <taxon>Neoptera</taxon>
        <taxon>Endopterygota</taxon>
        <taxon>Diptera</taxon>
        <taxon>Nematocera</taxon>
        <taxon>Culicoidea</taxon>
        <taxon>Culicidae</taxon>
        <taxon>Anophelinae</taxon>
        <taxon>Anopheles</taxon>
    </lineage>
</organism>
<dbReference type="STRING" id="43151.W5J9J1"/>
<dbReference type="EMBL" id="ADMH02002087">
    <property type="protein sequence ID" value="ETN59409.1"/>
    <property type="molecule type" value="Genomic_DNA"/>
</dbReference>
<dbReference type="SMART" id="SM00184">
    <property type="entry name" value="RING"/>
    <property type="match status" value="1"/>
</dbReference>
<feature type="compositionally biased region" description="Basic and acidic residues" evidence="4">
    <location>
        <begin position="679"/>
        <end position="694"/>
    </location>
</feature>
<dbReference type="GO" id="GO:0008270">
    <property type="term" value="F:zinc ion binding"/>
    <property type="evidence" value="ECO:0007669"/>
    <property type="project" value="UniProtKB-KW"/>
</dbReference>
<feature type="compositionally biased region" description="Low complexity" evidence="4">
    <location>
        <begin position="1280"/>
        <end position="1298"/>
    </location>
</feature>
<feature type="region of interest" description="Disordered" evidence="4">
    <location>
        <begin position="263"/>
        <end position="295"/>
    </location>
</feature>
<keyword evidence="1 3" id="KW-0863">Zinc-finger</keyword>
<feature type="region of interest" description="Disordered" evidence="4">
    <location>
        <begin position="113"/>
        <end position="150"/>
    </location>
</feature>
<feature type="compositionally biased region" description="Basic residues" evidence="4">
    <location>
        <begin position="1265"/>
        <end position="1279"/>
    </location>
</feature>
<feature type="compositionally biased region" description="Low complexity" evidence="4">
    <location>
        <begin position="1308"/>
        <end position="1318"/>
    </location>
</feature>
<feature type="compositionally biased region" description="Gly residues" evidence="4">
    <location>
        <begin position="1560"/>
        <end position="1569"/>
    </location>
</feature>
<evidence type="ECO:0000256" key="4">
    <source>
        <dbReference type="SAM" id="MobiDB-lite"/>
    </source>
</evidence>
<name>W5J9J1_ANODA</name>
<feature type="compositionally biased region" description="Low complexity" evidence="4">
    <location>
        <begin position="1185"/>
        <end position="1207"/>
    </location>
</feature>
<dbReference type="HOGENOM" id="CLU_238312_0_0_1"/>
<dbReference type="PROSITE" id="PS50089">
    <property type="entry name" value="ZF_RING_2"/>
    <property type="match status" value="1"/>
</dbReference>
<feature type="domain" description="RING-type" evidence="5">
    <location>
        <begin position="1738"/>
        <end position="1779"/>
    </location>
</feature>
<dbReference type="PANTHER" id="PTHR45676">
    <property type="entry name" value="RING-H2 FINGER PROTEIN ATL51-RELATED"/>
    <property type="match status" value="1"/>
</dbReference>
<evidence type="ECO:0000259" key="5">
    <source>
        <dbReference type="PROSITE" id="PS50089"/>
    </source>
</evidence>
<feature type="compositionally biased region" description="Polar residues" evidence="4">
    <location>
        <begin position="456"/>
        <end position="475"/>
    </location>
</feature>
<reference evidence="6" key="2">
    <citation type="submission" date="2010-05" db="EMBL/GenBank/DDBJ databases">
        <authorList>
            <person name="Almeida L.G."/>
            <person name="Nicolas M.F."/>
            <person name="Souza R.C."/>
            <person name="Vasconcelos A.T.R."/>
        </authorList>
    </citation>
    <scope>NUCLEOTIDE SEQUENCE</scope>
</reference>
<feature type="compositionally biased region" description="Low complexity" evidence="4">
    <location>
        <begin position="194"/>
        <end position="203"/>
    </location>
</feature>
<gene>
    <name evidence="6" type="ORF">AND_008994</name>
</gene>
<accession>W5J9J1</accession>
<feature type="region of interest" description="Disordered" evidence="4">
    <location>
        <begin position="1355"/>
        <end position="1388"/>
    </location>
</feature>
<evidence type="ECO:0000256" key="3">
    <source>
        <dbReference type="PROSITE-ProRule" id="PRU00175"/>
    </source>
</evidence>
<feature type="compositionally biased region" description="Acidic residues" evidence="4">
    <location>
        <begin position="602"/>
        <end position="612"/>
    </location>
</feature>
<dbReference type="SUPFAM" id="SSF57850">
    <property type="entry name" value="RING/U-box"/>
    <property type="match status" value="1"/>
</dbReference>
<feature type="compositionally biased region" description="Basic and acidic residues" evidence="4">
    <location>
        <begin position="1088"/>
        <end position="1097"/>
    </location>
</feature>
<dbReference type="InterPro" id="IPR001841">
    <property type="entry name" value="Znf_RING"/>
</dbReference>
<evidence type="ECO:0000256" key="2">
    <source>
        <dbReference type="ARBA" id="ARBA00022833"/>
    </source>
</evidence>
<dbReference type="FunFam" id="3.30.40.10:FF:000479">
    <property type="entry name" value="E3 ubiquitin-protein ligase Arkadia"/>
    <property type="match status" value="1"/>
</dbReference>
<dbReference type="Gene3D" id="3.30.40.10">
    <property type="entry name" value="Zinc/RING finger domain, C3HC4 (zinc finger)"/>
    <property type="match status" value="1"/>
</dbReference>
<feature type="compositionally biased region" description="Basic residues" evidence="4">
    <location>
        <begin position="1355"/>
        <end position="1365"/>
    </location>
</feature>
<feature type="region of interest" description="Disordered" evidence="4">
    <location>
        <begin position="456"/>
        <end position="579"/>
    </location>
</feature>
<feature type="compositionally biased region" description="Basic residues" evidence="4">
    <location>
        <begin position="971"/>
        <end position="982"/>
    </location>
</feature>
<feature type="compositionally biased region" description="Basic residues" evidence="4">
    <location>
        <begin position="776"/>
        <end position="789"/>
    </location>
</feature>
<evidence type="ECO:0000313" key="7">
    <source>
        <dbReference type="EnsemblMetazoa" id="ADAC008994-PA"/>
    </source>
</evidence>
<keyword evidence="1 3" id="KW-0479">Metal-binding</keyword>
<feature type="region of interest" description="Disordered" evidence="4">
    <location>
        <begin position="42"/>
        <end position="95"/>
    </location>
</feature>
<keyword evidence="8" id="KW-1185">Reference proteome</keyword>
<feature type="region of interest" description="Disordered" evidence="4">
    <location>
        <begin position="891"/>
        <end position="920"/>
    </location>
</feature>
<feature type="compositionally biased region" description="Polar residues" evidence="4">
    <location>
        <begin position="350"/>
        <end position="361"/>
    </location>
</feature>
<dbReference type="InterPro" id="IPR013083">
    <property type="entry name" value="Znf_RING/FYVE/PHD"/>
</dbReference>
<dbReference type="VEuPathDB" id="VectorBase:ADAC008994"/>
<feature type="region of interest" description="Disordered" evidence="4">
    <location>
        <begin position="1080"/>
        <end position="1138"/>
    </location>
</feature>
<feature type="region of interest" description="Disordered" evidence="4">
    <location>
        <begin position="1265"/>
        <end position="1318"/>
    </location>
</feature>
<feature type="region of interest" description="Disordered" evidence="4">
    <location>
        <begin position="165"/>
        <end position="204"/>
    </location>
</feature>
<dbReference type="Pfam" id="PF13639">
    <property type="entry name" value="zf-RING_2"/>
    <property type="match status" value="1"/>
</dbReference>
<feature type="region of interest" description="Disordered" evidence="4">
    <location>
        <begin position="1544"/>
        <end position="1569"/>
    </location>
</feature>
<feature type="compositionally biased region" description="Basic and acidic residues" evidence="4">
    <location>
        <begin position="514"/>
        <end position="535"/>
    </location>
</feature>
<feature type="region of interest" description="Disordered" evidence="4">
    <location>
        <begin position="1008"/>
        <end position="1042"/>
    </location>
</feature>
<proteinExistence type="predicted"/>
<feature type="compositionally biased region" description="Low complexity" evidence="4">
    <location>
        <begin position="484"/>
        <end position="495"/>
    </location>
</feature>
<evidence type="ECO:0000313" key="8">
    <source>
        <dbReference type="Proteomes" id="UP000000673"/>
    </source>
</evidence>
<feature type="compositionally biased region" description="Low complexity" evidence="4">
    <location>
        <begin position="413"/>
        <end position="425"/>
    </location>
</feature>
<reference evidence="6 8" key="1">
    <citation type="journal article" date="2010" name="BMC Genomics">
        <title>Combination of measures distinguishes pre-miRNAs from other stem-loops in the genome of the newly sequenced Anopheles darlingi.</title>
        <authorList>
            <person name="Mendes N.D."/>
            <person name="Freitas A.T."/>
            <person name="Vasconcelos A.T."/>
            <person name="Sagot M.F."/>
        </authorList>
    </citation>
    <scope>NUCLEOTIDE SEQUENCE</scope>
</reference>